<proteinExistence type="predicted"/>
<dbReference type="InterPro" id="IPR019923">
    <property type="entry name" value="Lucif-like_OxRdtase_MSMEG_2516"/>
</dbReference>
<keyword evidence="4" id="KW-0503">Monooxygenase</keyword>
<dbReference type="SUPFAM" id="SSF51679">
    <property type="entry name" value="Bacterial luciferase-like"/>
    <property type="match status" value="1"/>
</dbReference>
<dbReference type="GO" id="GO:0008726">
    <property type="term" value="F:alkanesulfonate monooxygenase activity"/>
    <property type="evidence" value="ECO:0007669"/>
    <property type="project" value="TreeGrafter"/>
</dbReference>
<evidence type="ECO:0000256" key="2">
    <source>
        <dbReference type="ARBA" id="ARBA00022643"/>
    </source>
</evidence>
<dbReference type="Pfam" id="PF00296">
    <property type="entry name" value="Bac_luciferase"/>
    <property type="match status" value="1"/>
</dbReference>
<dbReference type="OrthoDB" id="4288123at2"/>
<dbReference type="GO" id="GO:0046306">
    <property type="term" value="P:alkanesulfonate catabolic process"/>
    <property type="evidence" value="ECO:0007669"/>
    <property type="project" value="TreeGrafter"/>
</dbReference>
<keyword evidence="3" id="KW-0560">Oxidoreductase</keyword>
<dbReference type="RefSeq" id="WP_037274663.1">
    <property type="nucleotide sequence ID" value="NZ_QHKI01000011.1"/>
</dbReference>
<evidence type="ECO:0000256" key="1">
    <source>
        <dbReference type="ARBA" id="ARBA00022630"/>
    </source>
</evidence>
<dbReference type="PANTHER" id="PTHR42847">
    <property type="entry name" value="ALKANESULFONATE MONOOXYGENASE"/>
    <property type="match status" value="1"/>
</dbReference>
<evidence type="ECO:0000313" key="7">
    <source>
        <dbReference type="Proteomes" id="UP000287547"/>
    </source>
</evidence>
<dbReference type="Proteomes" id="UP000287547">
    <property type="component" value="Unassembled WGS sequence"/>
</dbReference>
<feature type="domain" description="Luciferase-like" evidence="5">
    <location>
        <begin position="9"/>
        <end position="123"/>
    </location>
</feature>
<dbReference type="NCBIfam" id="TIGR03621">
    <property type="entry name" value="F420_MSMEG_2516"/>
    <property type="match status" value="1"/>
</dbReference>
<gene>
    <name evidence="6" type="ORF">DMH04_15835</name>
</gene>
<comment type="caution">
    <text evidence="6">The sequence shown here is derived from an EMBL/GenBank/DDBJ whole genome shotgun (WGS) entry which is preliminary data.</text>
</comment>
<name>A0A428ZCA1_KIBAR</name>
<evidence type="ECO:0000313" key="6">
    <source>
        <dbReference type="EMBL" id="RSM85685.1"/>
    </source>
</evidence>
<dbReference type="Gene3D" id="3.20.20.30">
    <property type="entry name" value="Luciferase-like domain"/>
    <property type="match status" value="1"/>
</dbReference>
<dbReference type="InterPro" id="IPR050172">
    <property type="entry name" value="SsuD_RutA_monooxygenase"/>
</dbReference>
<keyword evidence="2" id="KW-0288">FMN</keyword>
<dbReference type="EMBL" id="QHKI01000011">
    <property type="protein sequence ID" value="RSM85685.1"/>
    <property type="molecule type" value="Genomic_DNA"/>
</dbReference>
<sequence length="279" mass="30712">MTDRPFRFGVALFTPSTRAEWVSKLRTAEELGYDIVSISDNLGLPAPVPTLLLAAEATDRIRIGTLVLNASFYRPALLARDLATINEYSGGRLEIGLGTGYDRAQFDIAGVPWADAPQRVSQLARTVEELRGIESRPPILIAGRSDRVLRLAAAQADIIAFPGTEKTRDSRRKLGGLNEVTGRIECVHALLGDRIDEAELNIAIHRVLPPGTTHGVTDAWQNHLDLEPAELAELPTLLIGTPEECADILRDRRKRYGLTYFTVLEPEMEAFAPIIEAVR</sequence>
<organism evidence="6 7">
    <name type="scientific">Kibdelosporangium aridum</name>
    <dbReference type="NCBI Taxonomy" id="2030"/>
    <lineage>
        <taxon>Bacteria</taxon>
        <taxon>Bacillati</taxon>
        <taxon>Actinomycetota</taxon>
        <taxon>Actinomycetes</taxon>
        <taxon>Pseudonocardiales</taxon>
        <taxon>Pseudonocardiaceae</taxon>
        <taxon>Kibdelosporangium</taxon>
    </lineage>
</organism>
<dbReference type="InterPro" id="IPR036661">
    <property type="entry name" value="Luciferase-like_sf"/>
</dbReference>
<accession>A0A428ZCA1</accession>
<dbReference type="PANTHER" id="PTHR42847:SF4">
    <property type="entry name" value="ALKANESULFONATE MONOOXYGENASE-RELATED"/>
    <property type="match status" value="1"/>
</dbReference>
<dbReference type="InterPro" id="IPR011251">
    <property type="entry name" value="Luciferase-like_dom"/>
</dbReference>
<keyword evidence="1" id="KW-0285">Flavoprotein</keyword>
<reference evidence="6 7" key="1">
    <citation type="submission" date="2018-05" db="EMBL/GenBank/DDBJ databases">
        <title>Evolution of GPA BGCs.</title>
        <authorList>
            <person name="Waglechner N."/>
            <person name="Wright G.D."/>
        </authorList>
    </citation>
    <scope>NUCLEOTIDE SEQUENCE [LARGE SCALE GENOMIC DNA]</scope>
    <source>
        <strain evidence="6 7">A82846</strain>
    </source>
</reference>
<evidence type="ECO:0000256" key="3">
    <source>
        <dbReference type="ARBA" id="ARBA00023002"/>
    </source>
</evidence>
<protein>
    <submittedName>
        <fullName evidence="6">TIGR03621 family F420-dependent LLM class oxidoreductase</fullName>
    </submittedName>
</protein>
<evidence type="ECO:0000256" key="4">
    <source>
        <dbReference type="ARBA" id="ARBA00023033"/>
    </source>
</evidence>
<evidence type="ECO:0000259" key="5">
    <source>
        <dbReference type="Pfam" id="PF00296"/>
    </source>
</evidence>
<dbReference type="AlphaFoldDB" id="A0A428ZCA1"/>